<reference evidence="1" key="2">
    <citation type="submission" date="2021-09" db="EMBL/GenBank/DDBJ databases">
        <authorList>
            <person name="Jia N."/>
            <person name="Wang J."/>
            <person name="Shi W."/>
            <person name="Du L."/>
            <person name="Sun Y."/>
            <person name="Zhan W."/>
            <person name="Jiang J."/>
            <person name="Wang Q."/>
            <person name="Zhang B."/>
            <person name="Ji P."/>
            <person name="Sakyi L.B."/>
            <person name="Cui X."/>
            <person name="Yuan T."/>
            <person name="Jiang B."/>
            <person name="Yang W."/>
            <person name="Lam T.T.-Y."/>
            <person name="Chang Q."/>
            <person name="Ding S."/>
            <person name="Wang X."/>
            <person name="Zhu J."/>
            <person name="Ruan X."/>
            <person name="Zhao L."/>
            <person name="Wei J."/>
            <person name="Que T."/>
            <person name="Du C."/>
            <person name="Cheng J."/>
            <person name="Dai P."/>
            <person name="Han X."/>
            <person name="Huang E."/>
            <person name="Gao Y."/>
            <person name="Liu J."/>
            <person name="Shao H."/>
            <person name="Ye R."/>
            <person name="Li L."/>
            <person name="Wei W."/>
            <person name="Wang X."/>
            <person name="Wang C."/>
            <person name="Huo Q."/>
            <person name="Li W."/>
            <person name="Guo W."/>
            <person name="Chen H."/>
            <person name="Chen S."/>
            <person name="Zhou L."/>
            <person name="Zhou L."/>
            <person name="Ni X."/>
            <person name="Tian J."/>
            <person name="Zhou Y."/>
            <person name="Sheng Y."/>
            <person name="Liu T."/>
            <person name="Pan Y."/>
            <person name="Xia L."/>
            <person name="Li J."/>
            <person name="Zhao F."/>
            <person name="Cao W."/>
        </authorList>
    </citation>
    <scope>NUCLEOTIDE SEQUENCE</scope>
    <source>
        <strain evidence="1">Rmic-2018</strain>
        <tissue evidence="1">Larvae</tissue>
    </source>
</reference>
<proteinExistence type="predicted"/>
<accession>A0A9J6EGP0</accession>
<name>A0A9J6EGP0_RHIMP</name>
<organism evidence="1 2">
    <name type="scientific">Rhipicephalus microplus</name>
    <name type="common">Cattle tick</name>
    <name type="synonym">Boophilus microplus</name>
    <dbReference type="NCBI Taxonomy" id="6941"/>
    <lineage>
        <taxon>Eukaryota</taxon>
        <taxon>Metazoa</taxon>
        <taxon>Ecdysozoa</taxon>
        <taxon>Arthropoda</taxon>
        <taxon>Chelicerata</taxon>
        <taxon>Arachnida</taxon>
        <taxon>Acari</taxon>
        <taxon>Parasitiformes</taxon>
        <taxon>Ixodida</taxon>
        <taxon>Ixodoidea</taxon>
        <taxon>Ixodidae</taxon>
        <taxon>Rhipicephalinae</taxon>
        <taxon>Rhipicephalus</taxon>
        <taxon>Boophilus</taxon>
    </lineage>
</organism>
<keyword evidence="2" id="KW-1185">Reference proteome</keyword>
<dbReference type="Proteomes" id="UP000821866">
    <property type="component" value="Chromosome 2"/>
</dbReference>
<gene>
    <name evidence="1" type="ORF">HPB51_014515</name>
</gene>
<sequence length="216" mass="23614">MCSSWSAGEPARAKCRLVLSYVGTLRRRPRVPSVSPRYWAEQQRDEDVRIYRRPWGTGHHNHIHCRVRAASLILSCTLPSVTSKVIDKRNQETVLMMKTALAKGNCAAGNGSLLRKSSPRGSVLLHSLSRGKKAGLPESALTPAEPSARAMVHIPNAPSAAAALLAFIARVARALYGRIKKLRVDDVERVDCRCDGGRLVMEACEGADNAQHSPCR</sequence>
<evidence type="ECO:0000313" key="1">
    <source>
        <dbReference type="EMBL" id="KAH8033609.1"/>
    </source>
</evidence>
<protein>
    <submittedName>
        <fullName evidence="1">Uncharacterized protein</fullName>
    </submittedName>
</protein>
<comment type="caution">
    <text evidence="1">The sequence shown here is derived from an EMBL/GenBank/DDBJ whole genome shotgun (WGS) entry which is preliminary data.</text>
</comment>
<dbReference type="EMBL" id="JABSTU010000004">
    <property type="protein sequence ID" value="KAH8033609.1"/>
    <property type="molecule type" value="Genomic_DNA"/>
</dbReference>
<dbReference type="AlphaFoldDB" id="A0A9J6EGP0"/>
<evidence type="ECO:0000313" key="2">
    <source>
        <dbReference type="Proteomes" id="UP000821866"/>
    </source>
</evidence>
<reference evidence="1" key="1">
    <citation type="journal article" date="2020" name="Cell">
        <title>Large-Scale Comparative Analyses of Tick Genomes Elucidate Their Genetic Diversity and Vector Capacities.</title>
        <authorList>
            <consortium name="Tick Genome and Microbiome Consortium (TIGMIC)"/>
            <person name="Jia N."/>
            <person name="Wang J."/>
            <person name="Shi W."/>
            <person name="Du L."/>
            <person name="Sun Y."/>
            <person name="Zhan W."/>
            <person name="Jiang J.F."/>
            <person name="Wang Q."/>
            <person name="Zhang B."/>
            <person name="Ji P."/>
            <person name="Bell-Sakyi L."/>
            <person name="Cui X.M."/>
            <person name="Yuan T.T."/>
            <person name="Jiang B.G."/>
            <person name="Yang W.F."/>
            <person name="Lam T.T."/>
            <person name="Chang Q.C."/>
            <person name="Ding S.J."/>
            <person name="Wang X.J."/>
            <person name="Zhu J.G."/>
            <person name="Ruan X.D."/>
            <person name="Zhao L."/>
            <person name="Wei J.T."/>
            <person name="Ye R.Z."/>
            <person name="Que T.C."/>
            <person name="Du C.H."/>
            <person name="Zhou Y.H."/>
            <person name="Cheng J.X."/>
            <person name="Dai P.F."/>
            <person name="Guo W.B."/>
            <person name="Han X.H."/>
            <person name="Huang E.J."/>
            <person name="Li L.F."/>
            <person name="Wei W."/>
            <person name="Gao Y.C."/>
            <person name="Liu J.Z."/>
            <person name="Shao H.Z."/>
            <person name="Wang X."/>
            <person name="Wang C.C."/>
            <person name="Yang T.C."/>
            <person name="Huo Q.B."/>
            <person name="Li W."/>
            <person name="Chen H.Y."/>
            <person name="Chen S.E."/>
            <person name="Zhou L.G."/>
            <person name="Ni X.B."/>
            <person name="Tian J.H."/>
            <person name="Sheng Y."/>
            <person name="Liu T."/>
            <person name="Pan Y.S."/>
            <person name="Xia L.Y."/>
            <person name="Li J."/>
            <person name="Zhao F."/>
            <person name="Cao W.C."/>
        </authorList>
    </citation>
    <scope>NUCLEOTIDE SEQUENCE</scope>
    <source>
        <strain evidence="1">Rmic-2018</strain>
    </source>
</reference>